<dbReference type="EMBL" id="BRPJ01000081">
    <property type="protein sequence ID" value="GLB31862.1"/>
    <property type="molecule type" value="Genomic_DNA"/>
</dbReference>
<comment type="caution">
    <text evidence="2">The sequence shown here is derived from an EMBL/GenBank/DDBJ whole genome shotgun (WGS) entry which is preliminary data.</text>
</comment>
<dbReference type="Gene3D" id="3.90.550.10">
    <property type="entry name" value="Spore Coat Polysaccharide Biosynthesis Protein SpsA, Chain A"/>
    <property type="match status" value="1"/>
</dbReference>
<dbReference type="SUPFAM" id="SSF53448">
    <property type="entry name" value="Nucleotide-diphospho-sugar transferases"/>
    <property type="match status" value="1"/>
</dbReference>
<accession>A0ABQ5MAK7</accession>
<dbReference type="Proteomes" id="UP001419084">
    <property type="component" value="Unassembled WGS sequence"/>
</dbReference>
<name>A0ABQ5MAK7_9FIRM</name>
<dbReference type="InterPro" id="IPR029044">
    <property type="entry name" value="Nucleotide-diphossugar_trans"/>
</dbReference>
<feature type="domain" description="Glycosyltransferase 2-like" evidence="1">
    <location>
        <begin position="5"/>
        <end position="166"/>
    </location>
</feature>
<gene>
    <name evidence="2" type="ORF">LAD12857_37850</name>
</gene>
<dbReference type="Pfam" id="PF00535">
    <property type="entry name" value="Glycos_transf_2"/>
    <property type="match status" value="1"/>
</dbReference>
<evidence type="ECO:0000313" key="2">
    <source>
        <dbReference type="EMBL" id="GLB31862.1"/>
    </source>
</evidence>
<dbReference type="PANTHER" id="PTHR22916:SF3">
    <property type="entry name" value="UDP-GLCNAC:BETAGAL BETA-1,3-N-ACETYLGLUCOSAMINYLTRANSFERASE-LIKE PROTEIN 1"/>
    <property type="match status" value="1"/>
</dbReference>
<proteinExistence type="predicted"/>
<dbReference type="PANTHER" id="PTHR22916">
    <property type="entry name" value="GLYCOSYLTRANSFERASE"/>
    <property type="match status" value="1"/>
</dbReference>
<sequence>MEKITVLMAVYNPKLEWLEKQLNSINEQTYPNVELIIYDDYSSKMSFGELESIVKKCVYRVPYILQKNSYNMGSTKTFEKLTEQNTSDYFAYCDQDDIWEKEKLYKEWQALQDSGGIMVCTNANAINDHDQIIKQNYMSIPEILKRKIELSTVWSDLLIKNYFWGCTMLIKSEVAKKALPFPDNMYHDHYLALYAATQGRIAFLDEVQVKYRIHGNNQTGFLKNIFCKQDYIENRICMLKLRYTELLSRELSEEKKESINKLITWTLCREKYADGHWRQFMKLLKYIKFNKATTLFEILTMPMPGFMWIHFVRLLKWVKTLKME</sequence>
<evidence type="ECO:0000313" key="3">
    <source>
        <dbReference type="Proteomes" id="UP001419084"/>
    </source>
</evidence>
<dbReference type="RefSeq" id="WP_346065982.1">
    <property type="nucleotide sequence ID" value="NZ_BRPJ01000081.1"/>
</dbReference>
<protein>
    <recommendedName>
        <fullName evidence="1">Glycosyltransferase 2-like domain-containing protein</fullName>
    </recommendedName>
</protein>
<organism evidence="2 3">
    <name type="scientific">Lacrimispora amygdalina</name>
    <dbReference type="NCBI Taxonomy" id="253257"/>
    <lineage>
        <taxon>Bacteria</taxon>
        <taxon>Bacillati</taxon>
        <taxon>Bacillota</taxon>
        <taxon>Clostridia</taxon>
        <taxon>Lachnospirales</taxon>
        <taxon>Lachnospiraceae</taxon>
        <taxon>Lacrimispora</taxon>
    </lineage>
</organism>
<reference evidence="2 3" key="1">
    <citation type="journal article" date="2024" name="Int. J. Syst. Evol. Microbiol.">
        <title>Lacrimispora brassicae sp. nov. isolated from fermented cabbage, and proposal of Clostridium indicum Gundawar et al. 2019 and Clostridium methoxybenzovorans Mechichi et al. 1999 as heterotypic synonyms of Lacrimispora amygdalina (Parshina et al. 2003) Haas and Blanchard 2020 and Lacrimispora indolis (McClung and McCoy 1957) Haas and Blanchard 2020, respectively.</title>
        <authorList>
            <person name="Kobayashi H."/>
            <person name="Tanizawa Y."/>
            <person name="Sakamoto M."/>
            <person name="Ohkuma M."/>
            <person name="Tohno M."/>
        </authorList>
    </citation>
    <scope>NUCLEOTIDE SEQUENCE [LARGE SCALE GENOMIC DNA]</scope>
    <source>
        <strain evidence="2 3">DSM 12857</strain>
    </source>
</reference>
<keyword evidence="3" id="KW-1185">Reference proteome</keyword>
<evidence type="ECO:0000259" key="1">
    <source>
        <dbReference type="Pfam" id="PF00535"/>
    </source>
</evidence>
<dbReference type="InterPro" id="IPR001173">
    <property type="entry name" value="Glyco_trans_2-like"/>
</dbReference>